<keyword evidence="6 7" id="KW-0472">Membrane</keyword>
<evidence type="ECO:0000256" key="2">
    <source>
        <dbReference type="ARBA" id="ARBA00005801"/>
    </source>
</evidence>
<comment type="subcellular location">
    <subcellularLocation>
        <location evidence="1">Cell membrane</location>
        <topology evidence="1">Multi-pass membrane protein</topology>
    </subcellularLocation>
</comment>
<dbReference type="PANTHER" id="PTHR30487">
    <property type="entry name" value="TYPE 4 PREPILIN-LIKE PROTEINS LEADER PEPTIDE-PROCESSING ENZYME"/>
    <property type="match status" value="1"/>
</dbReference>
<dbReference type="InterPro" id="IPR050882">
    <property type="entry name" value="Prepilin_peptidase/N-MTase"/>
</dbReference>
<sequence length="254" mass="28390">MLTQLTIFLYIVIFLYGIVIGSFLNVLIFRIPKKENIVQSSHCMNCGRKLGWRDMVPVFSYIILRGRCRQCGARISIQYPLIEALNGVLYVVVFMAGGFTFSSVLYCLMTSALIVIAVIDERTYQIPVSQNLFLGLLGIIMTVYDFRHILSHIIGAVIVSLFLYGLYYFSSGKAIGGGDIKLMAYAGLLLGAKNIIFAFILACILGSVIHTIRMKVSKRNNLLALGPYLSAGIFIAALWGSRFWTWYLGMMGIY</sequence>
<feature type="transmembrane region" description="Helical" evidence="7">
    <location>
        <begin position="149"/>
        <end position="170"/>
    </location>
</feature>
<dbReference type="PANTHER" id="PTHR30487:SF0">
    <property type="entry name" value="PREPILIN LEADER PEPTIDASE_N-METHYLTRANSFERASE-RELATED"/>
    <property type="match status" value="1"/>
</dbReference>
<dbReference type="EMBL" id="CVRR01000019">
    <property type="protein sequence ID" value="CRL37707.1"/>
    <property type="molecule type" value="Genomic_DNA"/>
</dbReference>
<dbReference type="GO" id="GO:0005886">
    <property type="term" value="C:plasma membrane"/>
    <property type="evidence" value="ECO:0007669"/>
    <property type="project" value="UniProtKB-SubCell"/>
</dbReference>
<feature type="domain" description="Prepilin type IV endopeptidase peptidase" evidence="8">
    <location>
        <begin position="107"/>
        <end position="209"/>
    </location>
</feature>
<dbReference type="OrthoDB" id="9789291at2"/>
<evidence type="ECO:0000313" key="10">
    <source>
        <dbReference type="EMBL" id="CRL37707.1"/>
    </source>
</evidence>
<dbReference type="InterPro" id="IPR010627">
    <property type="entry name" value="Prepilin_pept_A24_N"/>
</dbReference>
<reference evidence="12" key="2">
    <citation type="submission" date="2015-05" db="EMBL/GenBank/DDBJ databases">
        <authorList>
            <consortium name="Pathogen Informatics"/>
        </authorList>
    </citation>
    <scope>NUCLEOTIDE SEQUENCE [LARGE SCALE GENOMIC DNA]</scope>
    <source>
        <strain evidence="12">M72</strain>
    </source>
</reference>
<keyword evidence="12" id="KW-1185">Reference proteome</keyword>
<evidence type="ECO:0000256" key="7">
    <source>
        <dbReference type="SAM" id="Phobius"/>
    </source>
</evidence>
<evidence type="ECO:0000313" key="13">
    <source>
        <dbReference type="Proteomes" id="UP000446657"/>
    </source>
</evidence>
<reference evidence="11 13" key="3">
    <citation type="journal article" date="2019" name="Nat. Med.">
        <title>A library of human gut bacterial isolates paired with longitudinal multiomics data enables mechanistic microbiome research.</title>
        <authorList>
            <person name="Poyet M."/>
            <person name="Groussin M."/>
            <person name="Gibbons S.M."/>
            <person name="Avila-Pacheco J."/>
            <person name="Jiang X."/>
            <person name="Kearney S.M."/>
            <person name="Perrotta A.R."/>
            <person name="Berdy B."/>
            <person name="Zhao S."/>
            <person name="Lieberman T.D."/>
            <person name="Swanson P.K."/>
            <person name="Smith M."/>
            <person name="Roesemann S."/>
            <person name="Alexander J.E."/>
            <person name="Rich S.A."/>
            <person name="Livny J."/>
            <person name="Vlamakis H."/>
            <person name="Clish C."/>
            <person name="Bullock K."/>
            <person name="Deik A."/>
            <person name="Scott J."/>
            <person name="Pierce K.A."/>
            <person name="Xavier R.J."/>
            <person name="Alm E.J."/>
        </authorList>
    </citation>
    <scope>NUCLEOTIDE SEQUENCE [LARGE SCALE GENOMIC DNA]</scope>
    <source>
        <strain evidence="11 13">BIOML-A1</strain>
    </source>
</reference>
<comment type="similarity">
    <text evidence="2">Belongs to the peptidase A24 family.</text>
</comment>
<feature type="transmembrane region" description="Helical" evidence="7">
    <location>
        <begin position="88"/>
        <end position="118"/>
    </location>
</feature>
<dbReference type="AlphaFoldDB" id="A0A0M6WNK7"/>
<dbReference type="STRING" id="301302.ERS852420_00723"/>
<name>A0A0M6WNK7_9FIRM</name>
<evidence type="ECO:0000313" key="12">
    <source>
        <dbReference type="Proteomes" id="UP000049979"/>
    </source>
</evidence>
<feature type="transmembrane region" description="Helical" evidence="7">
    <location>
        <begin position="182"/>
        <end position="209"/>
    </location>
</feature>
<dbReference type="Proteomes" id="UP000049979">
    <property type="component" value="Unassembled WGS sequence"/>
</dbReference>
<keyword evidence="4 7" id="KW-0812">Transmembrane</keyword>
<dbReference type="InterPro" id="IPR000045">
    <property type="entry name" value="Prepilin_IV_endopep_pep"/>
</dbReference>
<evidence type="ECO:0000256" key="5">
    <source>
        <dbReference type="ARBA" id="ARBA00022989"/>
    </source>
</evidence>
<feature type="domain" description="Prepilin peptidase A24 N-terminal" evidence="9">
    <location>
        <begin position="15"/>
        <end position="95"/>
    </location>
</feature>
<dbReference type="Pfam" id="PF06750">
    <property type="entry name" value="A24_N_bact"/>
    <property type="match status" value="1"/>
</dbReference>
<evidence type="ECO:0000256" key="1">
    <source>
        <dbReference type="ARBA" id="ARBA00004651"/>
    </source>
</evidence>
<dbReference type="Proteomes" id="UP000446657">
    <property type="component" value="Unassembled WGS sequence"/>
</dbReference>
<evidence type="ECO:0000256" key="4">
    <source>
        <dbReference type="ARBA" id="ARBA00022692"/>
    </source>
</evidence>
<dbReference type="EMBL" id="WNAL01000009">
    <property type="protein sequence ID" value="MTR81244.1"/>
    <property type="molecule type" value="Genomic_DNA"/>
</dbReference>
<evidence type="ECO:0000256" key="3">
    <source>
        <dbReference type="ARBA" id="ARBA00022475"/>
    </source>
</evidence>
<dbReference type="GO" id="GO:0004190">
    <property type="term" value="F:aspartic-type endopeptidase activity"/>
    <property type="evidence" value="ECO:0007669"/>
    <property type="project" value="InterPro"/>
</dbReference>
<gene>
    <name evidence="11" type="ORF">GMD30_05835</name>
    <name evidence="10" type="ORF">M72_04641</name>
</gene>
<proteinExistence type="inferred from homology"/>
<dbReference type="Gene3D" id="1.20.120.1220">
    <property type="match status" value="1"/>
</dbReference>
<keyword evidence="3" id="KW-1003">Cell membrane</keyword>
<evidence type="ECO:0000256" key="6">
    <source>
        <dbReference type="ARBA" id="ARBA00023136"/>
    </source>
</evidence>
<dbReference type="RefSeq" id="WP_022046080.1">
    <property type="nucleotide sequence ID" value="NZ_CP173697.1"/>
</dbReference>
<reference evidence="10" key="1">
    <citation type="submission" date="2015-05" db="EMBL/GenBank/DDBJ databases">
        <authorList>
            <person name="Wang D.B."/>
            <person name="Wang M."/>
        </authorList>
    </citation>
    <scope>NUCLEOTIDE SEQUENCE [LARGE SCALE GENOMIC DNA]</scope>
    <source>
        <strain evidence="10">M72</strain>
    </source>
</reference>
<feature type="transmembrane region" description="Helical" evidence="7">
    <location>
        <begin position="221"/>
        <end position="241"/>
    </location>
</feature>
<dbReference type="GeneID" id="99746053"/>
<dbReference type="Pfam" id="PF01478">
    <property type="entry name" value="Peptidase_A24"/>
    <property type="match status" value="1"/>
</dbReference>
<dbReference type="GO" id="GO:0006465">
    <property type="term" value="P:signal peptide processing"/>
    <property type="evidence" value="ECO:0007669"/>
    <property type="project" value="TreeGrafter"/>
</dbReference>
<accession>A0A0M6WNK7</accession>
<evidence type="ECO:0000313" key="11">
    <source>
        <dbReference type="EMBL" id="MTR81244.1"/>
    </source>
</evidence>
<organism evidence="10 12">
    <name type="scientific">Roseburia faecis</name>
    <dbReference type="NCBI Taxonomy" id="301302"/>
    <lineage>
        <taxon>Bacteria</taxon>
        <taxon>Bacillati</taxon>
        <taxon>Bacillota</taxon>
        <taxon>Clostridia</taxon>
        <taxon>Lachnospirales</taxon>
        <taxon>Lachnospiraceae</taxon>
        <taxon>Roseburia</taxon>
    </lineage>
</organism>
<protein>
    <submittedName>
        <fullName evidence="11">Prepilin peptidase</fullName>
    </submittedName>
</protein>
<evidence type="ECO:0000259" key="9">
    <source>
        <dbReference type="Pfam" id="PF06750"/>
    </source>
</evidence>
<keyword evidence="5 7" id="KW-1133">Transmembrane helix</keyword>
<feature type="transmembrane region" description="Helical" evidence="7">
    <location>
        <begin position="6"/>
        <end position="29"/>
    </location>
</feature>
<evidence type="ECO:0000259" key="8">
    <source>
        <dbReference type="Pfam" id="PF01478"/>
    </source>
</evidence>